<comment type="caution">
    <text evidence="2">The sequence shown here is derived from an EMBL/GenBank/DDBJ whole genome shotgun (WGS) entry which is preliminary data.</text>
</comment>
<dbReference type="Proteomes" id="UP000660381">
    <property type="component" value="Unassembled WGS sequence"/>
</dbReference>
<feature type="transmembrane region" description="Helical" evidence="1">
    <location>
        <begin position="20"/>
        <end position="42"/>
    </location>
</feature>
<keyword evidence="1" id="KW-0812">Transmembrane</keyword>
<keyword evidence="3" id="KW-1185">Reference proteome</keyword>
<dbReference type="EMBL" id="JACJTQ010000050">
    <property type="protein sequence ID" value="MBD2694492.1"/>
    <property type="molecule type" value="Genomic_DNA"/>
</dbReference>
<evidence type="ECO:0000313" key="2">
    <source>
        <dbReference type="EMBL" id="MBD2694492.1"/>
    </source>
</evidence>
<organism evidence="2 3">
    <name type="scientific">Anabaena catenula FACHB-362</name>
    <dbReference type="NCBI Taxonomy" id="2692877"/>
    <lineage>
        <taxon>Bacteria</taxon>
        <taxon>Bacillati</taxon>
        <taxon>Cyanobacteriota</taxon>
        <taxon>Cyanophyceae</taxon>
        <taxon>Nostocales</taxon>
        <taxon>Nostocaceae</taxon>
        <taxon>Anabaena</taxon>
    </lineage>
</organism>
<gene>
    <name evidence="2" type="ORF">H6G68_22560</name>
</gene>
<proteinExistence type="predicted"/>
<accession>A0ABR8J9Z2</accession>
<dbReference type="RefSeq" id="WP_190908654.1">
    <property type="nucleotide sequence ID" value="NZ_JACJTQ010000050.1"/>
</dbReference>
<keyword evidence="1" id="KW-1133">Transmembrane helix</keyword>
<reference evidence="2 3" key="1">
    <citation type="journal article" date="2020" name="ISME J.">
        <title>Comparative genomics reveals insights into cyanobacterial evolution and habitat adaptation.</title>
        <authorList>
            <person name="Chen M.Y."/>
            <person name="Teng W.K."/>
            <person name="Zhao L."/>
            <person name="Hu C.X."/>
            <person name="Zhou Y.K."/>
            <person name="Han B.P."/>
            <person name="Song L.R."/>
            <person name="Shu W.S."/>
        </authorList>
    </citation>
    <scope>NUCLEOTIDE SEQUENCE [LARGE SCALE GENOMIC DNA]</scope>
    <source>
        <strain evidence="2 3">FACHB-362</strain>
    </source>
</reference>
<feature type="transmembrane region" description="Helical" evidence="1">
    <location>
        <begin position="48"/>
        <end position="68"/>
    </location>
</feature>
<name>A0ABR8J9Z2_9NOST</name>
<evidence type="ECO:0000313" key="3">
    <source>
        <dbReference type="Proteomes" id="UP000660381"/>
    </source>
</evidence>
<protein>
    <submittedName>
        <fullName evidence="2">Uncharacterized protein</fullName>
    </submittedName>
</protein>
<evidence type="ECO:0000256" key="1">
    <source>
        <dbReference type="SAM" id="Phobius"/>
    </source>
</evidence>
<sequence>MQVDTMQQKQQSAIQNLLGFLLLALICAFIYTIIKILVDLLLELDPRVAAAIVAATATVLVSVFSVLISKFLEQRVKIIQDNRDKKIPVYEELINFVFKIVKSVKKGEQLPEDEMENFMFSFTEKIIVWGSDDILQKFYKFKNNNDTGDGREIALLIEDLLLAIRKDLGHSNKGLSQGKILGLFISDFDKYMAESSVSQMQASHISKPNRT</sequence>
<keyword evidence="1" id="KW-0472">Membrane</keyword>